<feature type="compositionally biased region" description="Low complexity" evidence="1">
    <location>
        <begin position="45"/>
        <end position="58"/>
    </location>
</feature>
<evidence type="ECO:0000256" key="1">
    <source>
        <dbReference type="SAM" id="MobiDB-lite"/>
    </source>
</evidence>
<protein>
    <submittedName>
        <fullName evidence="2">Uncharacterized protein</fullName>
    </submittedName>
</protein>
<sequence length="103" mass="11894">MLSMSCYVTRIDCIQHPTPSLKSPAGKKEGKHTRSSHSHIHRHLLQTQPQHQHQHQPTYKSPSQSPNKKKRARTSNCAPSFFSFSLLPENFFSFETKLQPPRM</sequence>
<comment type="caution">
    <text evidence="2">The sequence shown here is derived from an EMBL/GenBank/DDBJ whole genome shotgun (WGS) entry which is preliminary data.</text>
</comment>
<keyword evidence="3" id="KW-1185">Reference proteome</keyword>
<organism evidence="2 3">
    <name type="scientific">Periconia digitata</name>
    <dbReference type="NCBI Taxonomy" id="1303443"/>
    <lineage>
        <taxon>Eukaryota</taxon>
        <taxon>Fungi</taxon>
        <taxon>Dikarya</taxon>
        <taxon>Ascomycota</taxon>
        <taxon>Pezizomycotina</taxon>
        <taxon>Dothideomycetes</taxon>
        <taxon>Pleosporomycetidae</taxon>
        <taxon>Pleosporales</taxon>
        <taxon>Massarineae</taxon>
        <taxon>Periconiaceae</taxon>
        <taxon>Periconia</taxon>
    </lineage>
</organism>
<evidence type="ECO:0000313" key="2">
    <source>
        <dbReference type="EMBL" id="CAI6338165.1"/>
    </source>
</evidence>
<name>A0A9W4XRN5_9PLEO</name>
<dbReference type="AlphaFoldDB" id="A0A9W4XRN5"/>
<proteinExistence type="predicted"/>
<dbReference type="Proteomes" id="UP001152607">
    <property type="component" value="Unassembled WGS sequence"/>
</dbReference>
<gene>
    <name evidence="2" type="ORF">PDIGIT_LOCUS11291</name>
</gene>
<evidence type="ECO:0000313" key="3">
    <source>
        <dbReference type="Proteomes" id="UP001152607"/>
    </source>
</evidence>
<dbReference type="EMBL" id="CAOQHR010000008">
    <property type="protein sequence ID" value="CAI6338165.1"/>
    <property type="molecule type" value="Genomic_DNA"/>
</dbReference>
<feature type="compositionally biased region" description="Basic residues" evidence="1">
    <location>
        <begin position="29"/>
        <end position="44"/>
    </location>
</feature>
<feature type="region of interest" description="Disordered" evidence="1">
    <location>
        <begin position="16"/>
        <end position="74"/>
    </location>
</feature>
<reference evidence="2" key="1">
    <citation type="submission" date="2023-01" db="EMBL/GenBank/DDBJ databases">
        <authorList>
            <person name="Van Ghelder C."/>
            <person name="Rancurel C."/>
        </authorList>
    </citation>
    <scope>NUCLEOTIDE SEQUENCE</scope>
    <source>
        <strain evidence="2">CNCM I-4278</strain>
    </source>
</reference>
<accession>A0A9W4XRN5</accession>